<accession>A0AAP0EP24</accession>
<feature type="chain" id="PRO_5042846620" evidence="2">
    <location>
        <begin position="18"/>
        <end position="222"/>
    </location>
</feature>
<evidence type="ECO:0000256" key="2">
    <source>
        <dbReference type="SAM" id="SignalP"/>
    </source>
</evidence>
<feature type="region of interest" description="Disordered" evidence="1">
    <location>
        <begin position="111"/>
        <end position="140"/>
    </location>
</feature>
<name>A0AAP0EP24_9MAGN</name>
<evidence type="ECO:0000313" key="4">
    <source>
        <dbReference type="Proteomes" id="UP001419268"/>
    </source>
</evidence>
<keyword evidence="4" id="KW-1185">Reference proteome</keyword>
<comment type="caution">
    <text evidence="3">The sequence shown here is derived from an EMBL/GenBank/DDBJ whole genome shotgun (WGS) entry which is preliminary data.</text>
</comment>
<dbReference type="Proteomes" id="UP001419268">
    <property type="component" value="Unassembled WGS sequence"/>
</dbReference>
<reference evidence="3 4" key="1">
    <citation type="submission" date="2024-01" db="EMBL/GenBank/DDBJ databases">
        <title>Genome assemblies of Stephania.</title>
        <authorList>
            <person name="Yang L."/>
        </authorList>
    </citation>
    <scope>NUCLEOTIDE SEQUENCE [LARGE SCALE GENOMIC DNA]</scope>
    <source>
        <strain evidence="3">JXDWG</strain>
        <tissue evidence="3">Leaf</tissue>
    </source>
</reference>
<sequence length="222" mass="25029">MWHKILQLLLKYFYTHRLVCDGGCRSVEQLQTREGEDRRLPLSISRVELCVPSLYLSQFQVSGLGNGLGRATRPETTIRDRCIELTQSQPDTSIDETKLYLSVVERDDKGQTYGLGRTSSGSRRRHAGAGAGAGSSRPISANNELIEQPRGTLWRYRENSDGISDGLPSLFKSTWLPVNYEKKNQRIISARERNLVDLEKELIKLDPSTSQGKGKLSEYKDV</sequence>
<protein>
    <submittedName>
        <fullName evidence="3">Uncharacterized protein</fullName>
    </submittedName>
</protein>
<evidence type="ECO:0000313" key="3">
    <source>
        <dbReference type="EMBL" id="KAK9094098.1"/>
    </source>
</evidence>
<proteinExistence type="predicted"/>
<dbReference type="EMBL" id="JBBNAG010000011">
    <property type="protein sequence ID" value="KAK9094098.1"/>
    <property type="molecule type" value="Genomic_DNA"/>
</dbReference>
<evidence type="ECO:0000256" key="1">
    <source>
        <dbReference type="SAM" id="MobiDB-lite"/>
    </source>
</evidence>
<feature type="signal peptide" evidence="2">
    <location>
        <begin position="1"/>
        <end position="17"/>
    </location>
</feature>
<dbReference type="AlphaFoldDB" id="A0AAP0EP24"/>
<gene>
    <name evidence="3" type="ORF">Scep_025567</name>
</gene>
<organism evidence="3 4">
    <name type="scientific">Stephania cephalantha</name>
    <dbReference type="NCBI Taxonomy" id="152367"/>
    <lineage>
        <taxon>Eukaryota</taxon>
        <taxon>Viridiplantae</taxon>
        <taxon>Streptophyta</taxon>
        <taxon>Embryophyta</taxon>
        <taxon>Tracheophyta</taxon>
        <taxon>Spermatophyta</taxon>
        <taxon>Magnoliopsida</taxon>
        <taxon>Ranunculales</taxon>
        <taxon>Menispermaceae</taxon>
        <taxon>Menispermoideae</taxon>
        <taxon>Cissampelideae</taxon>
        <taxon>Stephania</taxon>
    </lineage>
</organism>
<keyword evidence="2" id="KW-0732">Signal</keyword>